<dbReference type="SUPFAM" id="SSF46626">
    <property type="entry name" value="Cytochrome c"/>
    <property type="match status" value="1"/>
</dbReference>
<organism evidence="6 7">
    <name type="scientific">Paludisphaera mucosa</name>
    <dbReference type="NCBI Taxonomy" id="3030827"/>
    <lineage>
        <taxon>Bacteria</taxon>
        <taxon>Pseudomonadati</taxon>
        <taxon>Planctomycetota</taxon>
        <taxon>Planctomycetia</taxon>
        <taxon>Isosphaerales</taxon>
        <taxon>Isosphaeraceae</taxon>
        <taxon>Paludisphaera</taxon>
    </lineage>
</organism>
<dbReference type="RefSeq" id="WP_277864241.1">
    <property type="nucleotide sequence ID" value="NZ_JARRAG010000002.1"/>
</dbReference>
<keyword evidence="1 4" id="KW-0349">Heme</keyword>
<dbReference type="InterPro" id="IPR036909">
    <property type="entry name" value="Cyt_c-like_dom_sf"/>
</dbReference>
<dbReference type="PROSITE" id="PS51007">
    <property type="entry name" value="CYTC"/>
    <property type="match status" value="1"/>
</dbReference>
<keyword evidence="6" id="KW-0560">Oxidoreductase</keyword>
<sequence>MDVCGMASVWGRGGVVGLVVALAFPGLLDAADNPRNVDLGPGVAVVKSLEQNWTDEESSWFYDVPQGSRLVPYDWFLHLEQAGSTEPFRDPKHIRALGYIPRKPAAGNPDGLPIGFVKDGPDEDGTPMMGLTCAACHTNQIKIKGTPYLIDGGPSLADVEIFLKELAAALRATADDDAKFGRFAATLLPPGASHDEKDALRAGVRSVAGQREGYNDRNLSASGRARFGPGRVDAFGAIFNEVSATFLGIPENVRPANAPVNYPCLWDAPQHDRVQWNGAAENKVSPLGPVLFGTSDVGAQGRNAGEVLGVFGGVEINSHELLIPRRYASTVDRANLIKIEESLKGLWSPQWPRDVLGDIDATARGLGEAVYAANCAGCHESIDRKSPSRRVVARMSDEGTDPNMIRNFGRMAKTGRLEGRRRTLLGLARFGRTESVGVILKHVVERVILDPTLKPRSIADALARAAKLGNPSDAIDSLNPGYRMTATIELGDRKLFGRFDSLVKDGQALIVDGARFHLMPKDRDVDALGVGDDLMDLRSQDGLHAALARLQGDLAPEPADSPQAADQPGKVVIKNATARIAYKARPLNGVWATAPYLHNGSVPSLAELLKPAAQRVKTFHVGGREFDPEDVGFLDDPSQPLFDTRADGNSNAGHEYGADLTPEERKNLLAFLKSL</sequence>
<dbReference type="InterPro" id="IPR009056">
    <property type="entry name" value="Cyt_c-like_dom"/>
</dbReference>
<evidence type="ECO:0000313" key="6">
    <source>
        <dbReference type="EMBL" id="MDG3007973.1"/>
    </source>
</evidence>
<gene>
    <name evidence="6" type="ORF">PZE19_29770</name>
</gene>
<name>A0ABT6FK66_9BACT</name>
<dbReference type="InterPro" id="IPR051395">
    <property type="entry name" value="Cytochrome_c_Peroxidase/MauG"/>
</dbReference>
<dbReference type="Pfam" id="PF21419">
    <property type="entry name" value="RoxA-like_Cyt-c"/>
    <property type="match status" value="1"/>
</dbReference>
<evidence type="ECO:0000259" key="5">
    <source>
        <dbReference type="PROSITE" id="PS51007"/>
    </source>
</evidence>
<comment type="caution">
    <text evidence="6">The sequence shown here is derived from an EMBL/GenBank/DDBJ whole genome shotgun (WGS) entry which is preliminary data.</text>
</comment>
<reference evidence="6 7" key="1">
    <citation type="submission" date="2023-03" db="EMBL/GenBank/DDBJ databases">
        <title>Paludisphaera mucosa sp. nov. a novel planctomycete from northern fen.</title>
        <authorList>
            <person name="Ivanova A."/>
        </authorList>
    </citation>
    <scope>NUCLEOTIDE SEQUENCE [LARGE SCALE GENOMIC DNA]</scope>
    <source>
        <strain evidence="6 7">Pla2</strain>
    </source>
</reference>
<protein>
    <submittedName>
        <fullName evidence="6">Di-heme-cytochrome C peroxidase</fullName>
    </submittedName>
</protein>
<dbReference type="Gene3D" id="1.10.760.10">
    <property type="entry name" value="Cytochrome c-like domain"/>
    <property type="match status" value="1"/>
</dbReference>
<proteinExistence type="predicted"/>
<dbReference type="PANTHER" id="PTHR30600:SF9">
    <property type="entry name" value="BLR7738 PROTEIN"/>
    <property type="match status" value="1"/>
</dbReference>
<evidence type="ECO:0000256" key="3">
    <source>
        <dbReference type="ARBA" id="ARBA00023004"/>
    </source>
</evidence>
<dbReference type="Proteomes" id="UP001216907">
    <property type="component" value="Unassembled WGS sequence"/>
</dbReference>
<dbReference type="EMBL" id="JARRAG010000002">
    <property type="protein sequence ID" value="MDG3007973.1"/>
    <property type="molecule type" value="Genomic_DNA"/>
</dbReference>
<keyword evidence="2 4" id="KW-0479">Metal-binding</keyword>
<evidence type="ECO:0000313" key="7">
    <source>
        <dbReference type="Proteomes" id="UP001216907"/>
    </source>
</evidence>
<dbReference type="InterPro" id="IPR047758">
    <property type="entry name" value="CytoC_perox"/>
</dbReference>
<keyword evidence="3 4" id="KW-0408">Iron</keyword>
<evidence type="ECO:0000256" key="1">
    <source>
        <dbReference type="ARBA" id="ARBA00022617"/>
    </source>
</evidence>
<dbReference type="GO" id="GO:0004601">
    <property type="term" value="F:peroxidase activity"/>
    <property type="evidence" value="ECO:0007669"/>
    <property type="project" value="UniProtKB-KW"/>
</dbReference>
<dbReference type="PANTHER" id="PTHR30600">
    <property type="entry name" value="CYTOCHROME C PEROXIDASE-RELATED"/>
    <property type="match status" value="1"/>
</dbReference>
<accession>A0ABT6FK66</accession>
<evidence type="ECO:0000256" key="4">
    <source>
        <dbReference type="PROSITE-ProRule" id="PRU00433"/>
    </source>
</evidence>
<keyword evidence="7" id="KW-1185">Reference proteome</keyword>
<keyword evidence="6" id="KW-0575">Peroxidase</keyword>
<evidence type="ECO:0000256" key="2">
    <source>
        <dbReference type="ARBA" id="ARBA00022723"/>
    </source>
</evidence>
<dbReference type="NCBIfam" id="NF040606">
    <property type="entry name" value="CytoC_perox"/>
    <property type="match status" value="1"/>
</dbReference>
<feature type="domain" description="Cytochrome c" evidence="5">
    <location>
        <begin position="362"/>
        <end position="675"/>
    </location>
</feature>